<evidence type="ECO:0000259" key="2">
    <source>
        <dbReference type="Pfam" id="PF07687"/>
    </source>
</evidence>
<dbReference type="SUPFAM" id="SSF53187">
    <property type="entry name" value="Zn-dependent exopeptidases"/>
    <property type="match status" value="1"/>
</dbReference>
<sequence length="396" mass="43128">MKNKAKGIESYIIEKRREIHKYPELGYQEHKTSSLIQTELENMGVSFKKNIAKTGVLAQLQKGEGKHVLLRADMDALPIAEKTNLTFASKNDGLMHACGHDAHIAMLLGVIKLLKDEDFTGTLSFLFQPSEEGNYDDEEGLSGAQRVIKENILDGVDCAIALHQVPDIPTGVIAIDNGTVMAAADLFKISINGKASHAGAYPEKGIDAIIIASQLVTSLQTIISREINAQQTGVISISTINGGTTANIVADSVEMTGTIRALDEKLHQEIIEKIEKRCESYSLMYSNEIEFELLHTVPTTTNNPNVVKIVKESAATIFGENQILKDISTMGGEDFGNISQKIPSCFALLGTKPLNEPTYSLHNEKMIINEQALALGTAYLSQAAIDLLNNFKTDEA</sequence>
<dbReference type="Pfam" id="PF01546">
    <property type="entry name" value="Peptidase_M20"/>
    <property type="match status" value="1"/>
</dbReference>
<accession>A0A1W1EEG7</accession>
<dbReference type="Gene3D" id="3.40.630.10">
    <property type="entry name" value="Zn peptidases"/>
    <property type="match status" value="1"/>
</dbReference>
<dbReference type="Gene3D" id="3.30.70.360">
    <property type="match status" value="1"/>
</dbReference>
<dbReference type="InterPro" id="IPR011650">
    <property type="entry name" value="Peptidase_M20_dimer"/>
</dbReference>
<dbReference type="FunFam" id="3.30.70.360:FF:000001">
    <property type="entry name" value="N-acetyldiaminopimelate deacetylase"/>
    <property type="match status" value="1"/>
</dbReference>
<gene>
    <name evidence="3" type="ORF">MNB_SV-5-1032</name>
</gene>
<dbReference type="EMBL" id="FPKX01000048">
    <property type="protein sequence ID" value="SFZ98410.1"/>
    <property type="molecule type" value="Genomic_DNA"/>
</dbReference>
<dbReference type="CDD" id="cd03886">
    <property type="entry name" value="M20_Acy1"/>
    <property type="match status" value="1"/>
</dbReference>
<dbReference type="Pfam" id="PF07687">
    <property type="entry name" value="M20_dimer"/>
    <property type="match status" value="1"/>
</dbReference>
<dbReference type="InterPro" id="IPR002933">
    <property type="entry name" value="Peptidase_M20"/>
</dbReference>
<dbReference type="PIRSF" id="PIRSF005962">
    <property type="entry name" value="Pept_M20D_amidohydro"/>
    <property type="match status" value="1"/>
</dbReference>
<protein>
    <submittedName>
        <fullName evidence="3">N-acetyl-L,L-diaminopimelate deacetylase</fullName>
        <ecNumber evidence="3">3.5.1.47</ecNumber>
    </submittedName>
</protein>
<dbReference type="InterPro" id="IPR017439">
    <property type="entry name" value="Amidohydrolase"/>
</dbReference>
<proteinExistence type="predicted"/>
<evidence type="ECO:0000256" key="1">
    <source>
        <dbReference type="ARBA" id="ARBA00022801"/>
    </source>
</evidence>
<reference evidence="3" key="1">
    <citation type="submission" date="2016-10" db="EMBL/GenBank/DDBJ databases">
        <authorList>
            <person name="de Groot N.N."/>
        </authorList>
    </citation>
    <scope>NUCLEOTIDE SEQUENCE</scope>
</reference>
<dbReference type="GO" id="GO:0050118">
    <property type="term" value="F:N-acetyldiaminopimelate deacetylase activity"/>
    <property type="evidence" value="ECO:0007669"/>
    <property type="project" value="UniProtKB-EC"/>
</dbReference>
<dbReference type="PANTHER" id="PTHR11014">
    <property type="entry name" value="PEPTIDASE M20 FAMILY MEMBER"/>
    <property type="match status" value="1"/>
</dbReference>
<keyword evidence="1 3" id="KW-0378">Hydrolase</keyword>
<dbReference type="PANTHER" id="PTHR11014:SF63">
    <property type="entry name" value="METALLOPEPTIDASE, PUTATIVE (AFU_ORTHOLOGUE AFUA_6G09600)-RELATED"/>
    <property type="match status" value="1"/>
</dbReference>
<dbReference type="EC" id="3.5.1.47" evidence="3"/>
<dbReference type="NCBIfam" id="TIGR01891">
    <property type="entry name" value="amidohydrolases"/>
    <property type="match status" value="1"/>
</dbReference>
<dbReference type="SUPFAM" id="SSF55031">
    <property type="entry name" value="Bacterial exopeptidase dimerisation domain"/>
    <property type="match status" value="1"/>
</dbReference>
<feature type="domain" description="Peptidase M20 dimerisation" evidence="2">
    <location>
        <begin position="187"/>
        <end position="280"/>
    </location>
</feature>
<name>A0A1W1EEG7_9ZZZZ</name>
<evidence type="ECO:0000313" key="3">
    <source>
        <dbReference type="EMBL" id="SFZ98410.1"/>
    </source>
</evidence>
<organism evidence="3">
    <name type="scientific">hydrothermal vent metagenome</name>
    <dbReference type="NCBI Taxonomy" id="652676"/>
    <lineage>
        <taxon>unclassified sequences</taxon>
        <taxon>metagenomes</taxon>
        <taxon>ecological metagenomes</taxon>
    </lineage>
</organism>
<dbReference type="InterPro" id="IPR036264">
    <property type="entry name" value="Bact_exopeptidase_dim_dom"/>
</dbReference>
<dbReference type="AlphaFoldDB" id="A0A1W1EEG7"/>